<sequence>MRKSTFIGNFVAWVVVAAVCVAFLAWYHMSDMDVVAAAIGDSALVQLGVVAASPVLLFAMGVLIGLALVWFKKITLGRGFKVLWRVVGIAGLALIAMSAAPMLSPGMESAFMWASVIVVYVSIAAPILIMMFGLAYALGCAGTDA</sequence>
<reference evidence="2" key="1">
    <citation type="journal article" date="2021" name="PeerJ">
        <title>Extensive microbial diversity within the chicken gut microbiome revealed by metagenomics and culture.</title>
        <authorList>
            <person name="Gilroy R."/>
            <person name="Ravi A."/>
            <person name="Getino M."/>
            <person name="Pursley I."/>
            <person name="Horton D.L."/>
            <person name="Alikhan N.F."/>
            <person name="Baker D."/>
            <person name="Gharbi K."/>
            <person name="Hall N."/>
            <person name="Watson M."/>
            <person name="Adriaenssens E.M."/>
            <person name="Foster-Nyarko E."/>
            <person name="Jarju S."/>
            <person name="Secka A."/>
            <person name="Antonio M."/>
            <person name="Oren A."/>
            <person name="Chaudhuri R.R."/>
            <person name="La Ragione R."/>
            <person name="Hildebrand F."/>
            <person name="Pallen M.J."/>
        </authorList>
    </citation>
    <scope>NUCLEOTIDE SEQUENCE</scope>
    <source>
        <strain evidence="2">ChiHjej12B11-14209</strain>
    </source>
</reference>
<evidence type="ECO:0000313" key="3">
    <source>
        <dbReference type="Proteomes" id="UP000824062"/>
    </source>
</evidence>
<keyword evidence="1" id="KW-0812">Transmembrane</keyword>
<dbReference type="Proteomes" id="UP000824062">
    <property type="component" value="Unassembled WGS sequence"/>
</dbReference>
<feature type="transmembrane region" description="Helical" evidence="1">
    <location>
        <begin position="7"/>
        <end position="27"/>
    </location>
</feature>
<feature type="transmembrane region" description="Helical" evidence="1">
    <location>
        <begin position="47"/>
        <end position="70"/>
    </location>
</feature>
<feature type="transmembrane region" description="Helical" evidence="1">
    <location>
        <begin position="82"/>
        <end position="104"/>
    </location>
</feature>
<feature type="non-terminal residue" evidence="2">
    <location>
        <position position="145"/>
    </location>
</feature>
<gene>
    <name evidence="2" type="ORF">IAA19_07910</name>
</gene>
<proteinExistence type="predicted"/>
<reference evidence="2" key="2">
    <citation type="submission" date="2021-04" db="EMBL/GenBank/DDBJ databases">
        <authorList>
            <person name="Gilroy R."/>
        </authorList>
    </citation>
    <scope>NUCLEOTIDE SEQUENCE</scope>
    <source>
        <strain evidence="2">ChiHjej12B11-14209</strain>
    </source>
</reference>
<evidence type="ECO:0000313" key="2">
    <source>
        <dbReference type="EMBL" id="HIZ46922.1"/>
    </source>
</evidence>
<name>A0A9D2F0N9_9ACTN</name>
<comment type="caution">
    <text evidence="2">The sequence shown here is derived from an EMBL/GenBank/DDBJ whole genome shotgun (WGS) entry which is preliminary data.</text>
</comment>
<organism evidence="2 3">
    <name type="scientific">Candidatus Olsenella pullistercoris</name>
    <dbReference type="NCBI Taxonomy" id="2838712"/>
    <lineage>
        <taxon>Bacteria</taxon>
        <taxon>Bacillati</taxon>
        <taxon>Actinomycetota</taxon>
        <taxon>Coriobacteriia</taxon>
        <taxon>Coriobacteriales</taxon>
        <taxon>Atopobiaceae</taxon>
        <taxon>Olsenella</taxon>
    </lineage>
</organism>
<dbReference type="EMBL" id="DXBM01000067">
    <property type="protein sequence ID" value="HIZ46922.1"/>
    <property type="molecule type" value="Genomic_DNA"/>
</dbReference>
<keyword evidence="1" id="KW-1133">Transmembrane helix</keyword>
<dbReference type="AlphaFoldDB" id="A0A9D2F0N9"/>
<feature type="transmembrane region" description="Helical" evidence="1">
    <location>
        <begin position="110"/>
        <end position="138"/>
    </location>
</feature>
<protein>
    <submittedName>
        <fullName evidence="2">Uncharacterized protein</fullName>
    </submittedName>
</protein>
<keyword evidence="1" id="KW-0472">Membrane</keyword>
<evidence type="ECO:0000256" key="1">
    <source>
        <dbReference type="SAM" id="Phobius"/>
    </source>
</evidence>
<accession>A0A9D2F0N9</accession>